<evidence type="ECO:0000259" key="1">
    <source>
        <dbReference type="Pfam" id="PF13521"/>
    </source>
</evidence>
<evidence type="ECO:0000313" key="3">
    <source>
        <dbReference type="Proteomes" id="UP000237640"/>
    </source>
</evidence>
<proteinExistence type="predicted"/>
<dbReference type="InterPro" id="IPR038727">
    <property type="entry name" value="NadR/Ttd14_AAA_dom"/>
</dbReference>
<organism evidence="2 3">
    <name type="scientific">Flagellimonas meridianipacifica</name>
    <dbReference type="NCBI Taxonomy" id="1080225"/>
    <lineage>
        <taxon>Bacteria</taxon>
        <taxon>Pseudomonadati</taxon>
        <taxon>Bacteroidota</taxon>
        <taxon>Flavobacteriia</taxon>
        <taxon>Flavobacteriales</taxon>
        <taxon>Flavobacteriaceae</taxon>
        <taxon>Flagellimonas</taxon>
    </lineage>
</organism>
<sequence length="199" mass="22817">MVFSVICSPKQYLLKSKKVVITGAPGTGKTSIITGLEQLGFHCFHEIIRDMTSKAKKEGNTDSFISNPLVFVDDALQFNKDLLYGRAKHYEDSLSLSEPIIFFDRGIPDVLAYMDFFNQPYDKEFTNTCEHNPYDQIFLLPPWQEIYVSDNERLESYAEAQKIDDALYNTYTGFGYNPILVPKKPVSERIDFILKTLKS</sequence>
<dbReference type="Proteomes" id="UP000237640">
    <property type="component" value="Unassembled WGS sequence"/>
</dbReference>
<evidence type="ECO:0000313" key="2">
    <source>
        <dbReference type="EMBL" id="PRX55209.1"/>
    </source>
</evidence>
<accession>A0A2T0MCJ3</accession>
<comment type="caution">
    <text evidence="2">The sequence shown here is derived from an EMBL/GenBank/DDBJ whole genome shotgun (WGS) entry which is preliminary data.</text>
</comment>
<dbReference type="InterPro" id="IPR027417">
    <property type="entry name" value="P-loop_NTPase"/>
</dbReference>
<reference evidence="2 3" key="1">
    <citation type="submission" date="2018-03" db="EMBL/GenBank/DDBJ databases">
        <title>Genomic Encyclopedia of Archaeal and Bacterial Type Strains, Phase II (KMG-II): from individual species to whole genera.</title>
        <authorList>
            <person name="Goeker M."/>
        </authorList>
    </citation>
    <scope>NUCLEOTIDE SEQUENCE [LARGE SCALE GENOMIC DNA]</scope>
    <source>
        <strain evidence="2 3">DSM 25027</strain>
    </source>
</reference>
<dbReference type="SUPFAM" id="SSF52540">
    <property type="entry name" value="P-loop containing nucleoside triphosphate hydrolases"/>
    <property type="match status" value="1"/>
</dbReference>
<dbReference type="Gene3D" id="3.40.50.300">
    <property type="entry name" value="P-loop containing nucleotide triphosphate hydrolases"/>
    <property type="match status" value="1"/>
</dbReference>
<feature type="domain" description="NadR/Ttd14 AAA" evidence="1">
    <location>
        <begin position="18"/>
        <end position="189"/>
    </location>
</feature>
<dbReference type="AlphaFoldDB" id="A0A2T0MCJ3"/>
<protein>
    <submittedName>
        <fullName evidence="2">Putative ATPase</fullName>
    </submittedName>
</protein>
<dbReference type="Pfam" id="PF13521">
    <property type="entry name" value="AAA_28"/>
    <property type="match status" value="1"/>
</dbReference>
<keyword evidence="3" id="KW-1185">Reference proteome</keyword>
<dbReference type="EMBL" id="PVYX01000002">
    <property type="protein sequence ID" value="PRX55209.1"/>
    <property type="molecule type" value="Genomic_DNA"/>
</dbReference>
<gene>
    <name evidence="2" type="ORF">CLV81_3617</name>
</gene>
<name>A0A2T0MCJ3_9FLAO</name>